<dbReference type="EMBL" id="NPKH01000037">
    <property type="protein sequence ID" value="PAP92062.1"/>
    <property type="molecule type" value="Genomic_DNA"/>
</dbReference>
<dbReference type="InterPro" id="IPR011059">
    <property type="entry name" value="Metal-dep_hydrolase_composite"/>
</dbReference>
<reference evidence="2 3" key="1">
    <citation type="submission" date="2017-08" db="EMBL/GenBank/DDBJ databases">
        <title>Mesorhizobium wenxinae sp. nov., a novel rhizobial species isolated from root nodules of chickpea (Cicer arietinum L.).</title>
        <authorList>
            <person name="Zhang J."/>
        </authorList>
    </citation>
    <scope>NUCLEOTIDE SEQUENCE [LARGE SCALE GENOMIC DNA]</scope>
    <source>
        <strain evidence="3">WYCCWR 10019</strain>
    </source>
</reference>
<evidence type="ECO:0000259" key="1">
    <source>
        <dbReference type="Pfam" id="PF01979"/>
    </source>
</evidence>
<name>A0A271K8H0_9HYPH</name>
<comment type="caution">
    <text evidence="2">The sequence shown here is derived from an EMBL/GenBank/DDBJ whole genome shotgun (WGS) entry which is preliminary data.</text>
</comment>
<dbReference type="InterPro" id="IPR032466">
    <property type="entry name" value="Metal_Hydrolase"/>
</dbReference>
<dbReference type="SUPFAM" id="SSF51556">
    <property type="entry name" value="Metallo-dependent hydrolases"/>
    <property type="match status" value="1"/>
</dbReference>
<protein>
    <submittedName>
        <fullName evidence="2">Allantoinase</fullName>
    </submittedName>
</protein>
<dbReference type="InterPro" id="IPR050138">
    <property type="entry name" value="DHOase/Allantoinase_Hydrolase"/>
</dbReference>
<sequence>MLDLVVRGDIVTSTVVRRGWYLSVQDGKIVSITQDDPGSAVEKISCEGALVFPGAVDAQVHSRSQKDRENFIFSTKAAAAGGVTTIVDMPYDEGLLVCDRESVDQKVADISRQAHVDVGLYGTIRPSDGASKIAEQVAAGVCGFKFSTFGTHPDRFPRIPPYLMVEAFTEIAKTGLAAGVHNENEEIVKHQIERMKAAGRTDYLAHGETHTPLSELLAIAEIYEIGAFSGCRAHVVHCSLGRGIEICKSYKRQGYDVTVEVCIHYFLFDEENTVRVRGGLAKGNPPLRPSTEKEKLWEFLAAGDIDLVSTDHVAWSLDRKNNPNMLANSSGGPSLEVLVPALLQGCIDRGIDLSVAARVLSHHPARHFRLSDRKGGFVSGRDADFSVIDPATAPWSVLNTKTVSDWSLYDGLELPQVKQTFLRGKRVWDGKDVLNAPGDGRFVRPLTGAVR</sequence>
<dbReference type="Pfam" id="PF01979">
    <property type="entry name" value="Amidohydro_1"/>
    <property type="match status" value="1"/>
</dbReference>
<dbReference type="AlphaFoldDB" id="A0A271K8H0"/>
<dbReference type="InterPro" id="IPR006680">
    <property type="entry name" value="Amidohydro-rel"/>
</dbReference>
<organism evidence="2 3">
    <name type="scientific">Mesorhizobium wenxiniae</name>
    <dbReference type="NCBI Taxonomy" id="2014805"/>
    <lineage>
        <taxon>Bacteria</taxon>
        <taxon>Pseudomonadati</taxon>
        <taxon>Pseudomonadota</taxon>
        <taxon>Alphaproteobacteria</taxon>
        <taxon>Hyphomicrobiales</taxon>
        <taxon>Phyllobacteriaceae</taxon>
        <taxon>Mesorhizobium</taxon>
    </lineage>
</organism>
<gene>
    <name evidence="2" type="ORF">CIT31_29180</name>
</gene>
<evidence type="ECO:0000313" key="3">
    <source>
        <dbReference type="Proteomes" id="UP000215931"/>
    </source>
</evidence>
<dbReference type="Gene3D" id="3.20.20.140">
    <property type="entry name" value="Metal-dependent hydrolases"/>
    <property type="match status" value="1"/>
</dbReference>
<dbReference type="PANTHER" id="PTHR43668">
    <property type="entry name" value="ALLANTOINASE"/>
    <property type="match status" value="1"/>
</dbReference>
<dbReference type="GO" id="GO:0005737">
    <property type="term" value="C:cytoplasm"/>
    <property type="evidence" value="ECO:0007669"/>
    <property type="project" value="TreeGrafter"/>
</dbReference>
<keyword evidence="3" id="KW-1185">Reference proteome</keyword>
<dbReference type="GO" id="GO:0004038">
    <property type="term" value="F:allantoinase activity"/>
    <property type="evidence" value="ECO:0007669"/>
    <property type="project" value="TreeGrafter"/>
</dbReference>
<dbReference type="PANTHER" id="PTHR43668:SF2">
    <property type="entry name" value="ALLANTOINASE"/>
    <property type="match status" value="1"/>
</dbReference>
<accession>A0A271K8H0</accession>
<dbReference type="Proteomes" id="UP000215931">
    <property type="component" value="Unassembled WGS sequence"/>
</dbReference>
<dbReference type="OrthoDB" id="9775759at2"/>
<feature type="domain" description="Amidohydrolase-related" evidence="1">
    <location>
        <begin position="50"/>
        <end position="405"/>
    </location>
</feature>
<dbReference type="GO" id="GO:0006145">
    <property type="term" value="P:purine nucleobase catabolic process"/>
    <property type="evidence" value="ECO:0007669"/>
    <property type="project" value="TreeGrafter"/>
</dbReference>
<dbReference type="RefSeq" id="WP_095521387.1">
    <property type="nucleotide sequence ID" value="NZ_NPKH01000037.1"/>
</dbReference>
<dbReference type="Gene3D" id="2.30.40.10">
    <property type="entry name" value="Urease, subunit C, domain 1"/>
    <property type="match status" value="1"/>
</dbReference>
<evidence type="ECO:0000313" key="2">
    <source>
        <dbReference type="EMBL" id="PAP92062.1"/>
    </source>
</evidence>
<dbReference type="SUPFAM" id="SSF51338">
    <property type="entry name" value="Composite domain of metallo-dependent hydrolases"/>
    <property type="match status" value="1"/>
</dbReference>
<proteinExistence type="predicted"/>